<accession>A0A8J4ELR0</accession>
<feature type="site" description="Could be important to modulate the pK values of the two catalytic cysteine residues" evidence="8">
    <location>
        <position position="172"/>
    </location>
</feature>
<reference evidence="11" key="1">
    <citation type="journal article" date="2021" name="Int. J. Syst. Evol. Microbiol.">
        <title>Actinocatenispora comari sp. nov., an endophytic actinomycete isolated from aerial parts of Comarum salesowianum.</title>
        <authorList>
            <person name="Oyunbileg N."/>
            <person name="Iizaka Y."/>
            <person name="Hamada M."/>
            <person name="Davaapurev B.O."/>
            <person name="Fukumoto A."/>
            <person name="Tsetseg B."/>
            <person name="Kato F."/>
            <person name="Tamura T."/>
            <person name="Batkhuu J."/>
            <person name="Anzai Y."/>
        </authorList>
    </citation>
    <scope>NUCLEOTIDE SEQUENCE [LARGE SCALE GENOMIC DNA]</scope>
    <source>
        <strain evidence="11">NUM-2625</strain>
    </source>
</reference>
<feature type="binding site" evidence="8">
    <location>
        <position position="170"/>
    </location>
    <ligand>
        <name>substrate</name>
    </ligand>
</feature>
<dbReference type="NCBIfam" id="TIGR00652">
    <property type="entry name" value="DapF"/>
    <property type="match status" value="1"/>
</dbReference>
<dbReference type="SUPFAM" id="SSF54506">
    <property type="entry name" value="Diaminopimelate epimerase-like"/>
    <property type="match status" value="2"/>
</dbReference>
<comment type="catalytic activity">
    <reaction evidence="7 8">
        <text>(2S,6S)-2,6-diaminopimelate = meso-2,6-diaminopimelate</text>
        <dbReference type="Rhea" id="RHEA:15393"/>
        <dbReference type="ChEBI" id="CHEBI:57609"/>
        <dbReference type="ChEBI" id="CHEBI:57791"/>
        <dbReference type="EC" id="5.1.1.7"/>
    </reaction>
</comment>
<comment type="caution">
    <text evidence="10">The sequence shown here is derived from an EMBL/GenBank/DDBJ whole genome shotgun (WGS) entry which is preliminary data.</text>
</comment>
<dbReference type="AlphaFoldDB" id="A0A8J4ELR0"/>
<feature type="binding site" evidence="8">
    <location>
        <position position="203"/>
    </location>
    <ligand>
        <name>substrate</name>
    </ligand>
</feature>
<evidence type="ECO:0000313" key="10">
    <source>
        <dbReference type="EMBL" id="GIL25869.1"/>
    </source>
</evidence>
<feature type="active site" evidence="9">
    <location>
        <position position="91"/>
    </location>
</feature>
<dbReference type="PANTHER" id="PTHR31689">
    <property type="entry name" value="DIAMINOPIMELATE EPIMERASE, CHLOROPLASTIC"/>
    <property type="match status" value="1"/>
</dbReference>
<comment type="pathway">
    <text evidence="1 8">Amino-acid biosynthesis; L-lysine biosynthesis via DAP pathway; DL-2,6-diaminopimelate from LL-2,6-diaminopimelate: step 1/1.</text>
</comment>
<protein>
    <recommendedName>
        <fullName evidence="3 8">Diaminopimelate epimerase</fullName>
        <shortName evidence="8">DAP epimerase</shortName>
        <ecNumber evidence="3 8">5.1.1.7</ecNumber>
    </recommendedName>
    <alternativeName>
        <fullName evidence="8">PLP-independent amino acid racemase</fullName>
    </alternativeName>
</protein>
<feature type="binding site" evidence="8">
    <location>
        <begin position="227"/>
        <end position="228"/>
    </location>
    <ligand>
        <name>substrate</name>
    </ligand>
</feature>
<feature type="binding site" evidence="8">
    <location>
        <position position="82"/>
    </location>
    <ligand>
        <name>substrate</name>
    </ligand>
</feature>
<gene>
    <name evidence="8 10" type="primary">dapF</name>
    <name evidence="10" type="ORF">NUM_11230</name>
</gene>
<evidence type="ECO:0000256" key="9">
    <source>
        <dbReference type="PROSITE-ProRule" id="PRU10125"/>
    </source>
</evidence>
<evidence type="ECO:0000256" key="5">
    <source>
        <dbReference type="ARBA" id="ARBA00023154"/>
    </source>
</evidence>
<dbReference type="HAMAP" id="MF_00197">
    <property type="entry name" value="DAP_epimerase"/>
    <property type="match status" value="1"/>
</dbReference>
<evidence type="ECO:0000256" key="2">
    <source>
        <dbReference type="ARBA" id="ARBA00010219"/>
    </source>
</evidence>
<feature type="site" description="Could be important to modulate the pK values of the two catalytic cysteine residues" evidence="8">
    <location>
        <position position="227"/>
    </location>
</feature>
<evidence type="ECO:0000256" key="8">
    <source>
        <dbReference type="HAMAP-Rule" id="MF_00197"/>
    </source>
</evidence>
<comment type="caution">
    <text evidence="8">Lacks conserved residue(s) required for the propagation of feature annotation.</text>
</comment>
<comment type="subcellular location">
    <subcellularLocation>
        <location evidence="8">Cytoplasm</location>
    </subcellularLocation>
</comment>
<keyword evidence="6 8" id="KW-0413">Isomerase</keyword>
<evidence type="ECO:0000313" key="11">
    <source>
        <dbReference type="Proteomes" id="UP000614996"/>
    </source>
</evidence>
<sequence length="291" mass="28984">MDDMSTTLAGAAFAKGHGTENDFVILPDPDGALPLTAELVAALCDRRAGLGADGVLRVVRSAKHPDAAGHAGAAEWFMDYWNADGSIAEMCGNGIRVFLRYLTESGLAAGSAGIAGSAGTEITIATRSGLRTGRMGETIAVQMGTPALLGTTGAQLRGVGYPGVAADAGNPHLVCPVPAAELPGLDLTAPPGIDPVVFPHGANVEFVAELPDPAPGADRHVAMRVYERGAGETRSCGSGVCAVAAVVLAEAGETAGTVAVDVPGGRLTATVDGDSLVLAGPAVIVATGILA</sequence>
<dbReference type="GO" id="GO:0008837">
    <property type="term" value="F:diaminopimelate epimerase activity"/>
    <property type="evidence" value="ECO:0007669"/>
    <property type="project" value="UniProtKB-UniRule"/>
</dbReference>
<feature type="active site" description="Proton donor" evidence="8">
    <location>
        <position position="91"/>
    </location>
</feature>
<keyword evidence="11" id="KW-1185">Reference proteome</keyword>
<dbReference type="Proteomes" id="UP000614996">
    <property type="component" value="Unassembled WGS sequence"/>
</dbReference>
<name>A0A8J4ELR0_9ACTN</name>
<evidence type="ECO:0000256" key="7">
    <source>
        <dbReference type="ARBA" id="ARBA00051712"/>
    </source>
</evidence>
<dbReference type="InterPro" id="IPR001653">
    <property type="entry name" value="DAP_epimerase_DapF"/>
</dbReference>
<dbReference type="GO" id="GO:0009089">
    <property type="term" value="P:lysine biosynthetic process via diaminopimelate"/>
    <property type="evidence" value="ECO:0007669"/>
    <property type="project" value="UniProtKB-UniRule"/>
</dbReference>
<organism evidence="10 11">
    <name type="scientific">Actinocatenispora comari</name>
    <dbReference type="NCBI Taxonomy" id="2807577"/>
    <lineage>
        <taxon>Bacteria</taxon>
        <taxon>Bacillati</taxon>
        <taxon>Actinomycetota</taxon>
        <taxon>Actinomycetes</taxon>
        <taxon>Micromonosporales</taxon>
        <taxon>Micromonosporaceae</taxon>
        <taxon>Actinocatenispora</taxon>
    </lineage>
</organism>
<feature type="binding site" evidence="8">
    <location>
        <begin position="92"/>
        <end position="93"/>
    </location>
    <ligand>
        <name>substrate</name>
    </ligand>
</feature>
<evidence type="ECO:0000256" key="4">
    <source>
        <dbReference type="ARBA" id="ARBA00022605"/>
    </source>
</evidence>
<feature type="active site" description="Proton acceptor" evidence="8">
    <location>
        <position position="236"/>
    </location>
</feature>
<comment type="function">
    <text evidence="8">Catalyzes the stereoinversion of LL-2,6-diaminopimelate (L,L-DAP) to meso-diaminopimelate (meso-DAP), a precursor of L-lysine and an essential component of the bacterial peptidoglycan.</text>
</comment>
<dbReference type="PANTHER" id="PTHR31689:SF0">
    <property type="entry name" value="DIAMINOPIMELATE EPIMERASE"/>
    <property type="match status" value="1"/>
</dbReference>
<evidence type="ECO:0000256" key="1">
    <source>
        <dbReference type="ARBA" id="ARBA00005196"/>
    </source>
</evidence>
<comment type="subunit">
    <text evidence="8">Homodimer.</text>
</comment>
<dbReference type="Gene3D" id="3.10.310.10">
    <property type="entry name" value="Diaminopimelate Epimerase, Chain A, domain 1"/>
    <property type="match status" value="2"/>
</dbReference>
<dbReference type="Pfam" id="PF01678">
    <property type="entry name" value="DAP_epimerase"/>
    <property type="match status" value="2"/>
</dbReference>
<dbReference type="UniPathway" id="UPA00034">
    <property type="reaction ID" value="UER00025"/>
</dbReference>
<feature type="binding site" evidence="8">
    <location>
        <position position="21"/>
    </location>
    <ligand>
        <name>substrate</name>
    </ligand>
</feature>
<dbReference type="EMBL" id="BOPO01000012">
    <property type="protein sequence ID" value="GIL25869.1"/>
    <property type="molecule type" value="Genomic_DNA"/>
</dbReference>
<keyword evidence="5 8" id="KW-0457">Lysine biosynthesis</keyword>
<dbReference type="GO" id="GO:0005829">
    <property type="term" value="C:cytosol"/>
    <property type="evidence" value="ECO:0007669"/>
    <property type="project" value="TreeGrafter"/>
</dbReference>
<dbReference type="InterPro" id="IPR018510">
    <property type="entry name" value="DAP_epimerase_AS"/>
</dbReference>
<dbReference type="PROSITE" id="PS01326">
    <property type="entry name" value="DAP_EPIMERASE"/>
    <property type="match status" value="1"/>
</dbReference>
<feature type="binding site" evidence="8">
    <location>
        <begin position="237"/>
        <end position="238"/>
    </location>
    <ligand>
        <name>substrate</name>
    </ligand>
</feature>
<evidence type="ECO:0000256" key="3">
    <source>
        <dbReference type="ARBA" id="ARBA00013080"/>
    </source>
</evidence>
<keyword evidence="4 8" id="KW-0028">Amino-acid biosynthesis</keyword>
<keyword evidence="8" id="KW-0963">Cytoplasm</keyword>
<proteinExistence type="inferred from homology"/>
<evidence type="ECO:0000256" key="6">
    <source>
        <dbReference type="ARBA" id="ARBA00023235"/>
    </source>
</evidence>
<dbReference type="EC" id="5.1.1.7" evidence="3 8"/>
<comment type="similarity">
    <text evidence="2 8">Belongs to the diaminopimelate epimerase family.</text>
</comment>